<dbReference type="GO" id="GO:0022625">
    <property type="term" value="C:cytosolic large ribosomal subunit"/>
    <property type="evidence" value="ECO:0007669"/>
    <property type="project" value="TreeGrafter"/>
</dbReference>
<dbReference type="RefSeq" id="XP_027201360.1">
    <property type="nucleotide sequence ID" value="XM_027345559.1"/>
</dbReference>
<dbReference type="AlphaFoldDB" id="A0A6P6Y7S4"/>
<dbReference type="InterPro" id="IPR023563">
    <property type="entry name" value="Ribosomal_uL13_CS"/>
</dbReference>
<proteinExistence type="inferred from homology"/>
<dbReference type="FunFam" id="3.90.1180.10:FF:000002">
    <property type="entry name" value="60S ribosomal protein L16"/>
    <property type="match status" value="1"/>
</dbReference>
<evidence type="ECO:0000256" key="5">
    <source>
        <dbReference type="ARBA" id="ARBA00035367"/>
    </source>
</evidence>
<organism evidence="7 8">
    <name type="scientific">Dermatophagoides pteronyssinus</name>
    <name type="common">European house dust mite</name>
    <dbReference type="NCBI Taxonomy" id="6956"/>
    <lineage>
        <taxon>Eukaryota</taxon>
        <taxon>Metazoa</taxon>
        <taxon>Ecdysozoa</taxon>
        <taxon>Arthropoda</taxon>
        <taxon>Chelicerata</taxon>
        <taxon>Arachnida</taxon>
        <taxon>Acari</taxon>
        <taxon>Acariformes</taxon>
        <taxon>Sarcoptiformes</taxon>
        <taxon>Astigmata</taxon>
        <taxon>Psoroptidia</taxon>
        <taxon>Analgoidea</taxon>
        <taxon>Pyroglyphidae</taxon>
        <taxon>Dermatophagoidinae</taxon>
        <taxon>Dermatophagoides</taxon>
    </lineage>
</organism>
<sequence length="204" mass="23122">MDCSRSKELVIDGKGHVYGRLAARVAKAALEGQKVTVVRAEELVISRSQFRNRLKFMEFLRKHCNSNPTKRSHIHYREPSKMFKRAVRGMLPHKTQRGAAALKRITVVEGIPGKWDRFKRFTCPEAAVTQCLRTTTPKTRLGSLASSVGWKGDEIVKRLEAVRKEKSHERFVKRLDAAKAFRARRAELLAQASGEIKSALQILS</sequence>
<dbReference type="GO" id="GO:0003735">
    <property type="term" value="F:structural constituent of ribosome"/>
    <property type="evidence" value="ECO:0007669"/>
    <property type="project" value="InterPro"/>
</dbReference>
<dbReference type="HAMAP" id="MF_01366">
    <property type="entry name" value="Ribosomal_uL13"/>
    <property type="match status" value="1"/>
</dbReference>
<dbReference type="PANTHER" id="PTHR11545:SF3">
    <property type="entry name" value="LARGE RIBOSOMAL SUBUNIT PROTEIN UL13"/>
    <property type="match status" value="1"/>
</dbReference>
<dbReference type="SUPFAM" id="SSF52161">
    <property type="entry name" value="Ribosomal protein L13"/>
    <property type="match status" value="1"/>
</dbReference>
<dbReference type="KEGG" id="dpte:113795366"/>
<evidence type="ECO:0000256" key="3">
    <source>
        <dbReference type="ARBA" id="ARBA00023274"/>
    </source>
</evidence>
<reference evidence="8" key="1">
    <citation type="submission" date="2025-08" db="UniProtKB">
        <authorList>
            <consortium name="RefSeq"/>
        </authorList>
    </citation>
    <scope>IDENTIFICATION</scope>
    <source>
        <strain evidence="8">Airmid</strain>
    </source>
</reference>
<evidence type="ECO:0000313" key="8">
    <source>
        <dbReference type="RefSeq" id="XP_027201360.1"/>
    </source>
</evidence>
<dbReference type="InParanoid" id="A0A6P6Y7S4"/>
<keyword evidence="3 6" id="KW-0687">Ribonucleoprotein</keyword>
<dbReference type="InterPro" id="IPR036899">
    <property type="entry name" value="Ribosomal_uL13_sf"/>
</dbReference>
<dbReference type="GO" id="GO:0006412">
    <property type="term" value="P:translation"/>
    <property type="evidence" value="ECO:0007669"/>
    <property type="project" value="InterPro"/>
</dbReference>
<evidence type="ECO:0000313" key="7">
    <source>
        <dbReference type="Proteomes" id="UP000515146"/>
    </source>
</evidence>
<accession>A0A6P6Y7S4</accession>
<dbReference type="CDD" id="cd00392">
    <property type="entry name" value="Ribosomal_L13"/>
    <property type="match status" value="1"/>
</dbReference>
<protein>
    <recommendedName>
        <fullName evidence="4">Large ribosomal subunit protein uL13</fullName>
    </recommendedName>
    <alternativeName>
        <fullName evidence="5">60S ribosomal protein L13a</fullName>
    </alternativeName>
</protein>
<dbReference type="OrthoDB" id="1882297at2759"/>
<dbReference type="InterPro" id="IPR005822">
    <property type="entry name" value="Ribosomal_uL13"/>
</dbReference>
<dbReference type="Gene3D" id="3.90.1180.10">
    <property type="entry name" value="Ribosomal protein L13"/>
    <property type="match status" value="1"/>
</dbReference>
<keyword evidence="2 6" id="KW-0689">Ribosomal protein</keyword>
<dbReference type="Pfam" id="PF00572">
    <property type="entry name" value="Ribosomal_L13"/>
    <property type="match status" value="1"/>
</dbReference>
<dbReference type="PROSITE" id="PS00783">
    <property type="entry name" value="RIBOSOMAL_L13"/>
    <property type="match status" value="1"/>
</dbReference>
<evidence type="ECO:0000256" key="6">
    <source>
        <dbReference type="RuleBase" id="RU003877"/>
    </source>
</evidence>
<dbReference type="PANTHER" id="PTHR11545">
    <property type="entry name" value="RIBOSOMAL PROTEIN L13"/>
    <property type="match status" value="1"/>
</dbReference>
<dbReference type="GO" id="GO:0003729">
    <property type="term" value="F:mRNA binding"/>
    <property type="evidence" value="ECO:0007669"/>
    <property type="project" value="TreeGrafter"/>
</dbReference>
<evidence type="ECO:0000256" key="4">
    <source>
        <dbReference type="ARBA" id="ARBA00035201"/>
    </source>
</evidence>
<gene>
    <name evidence="8" type="primary">LOC113795366</name>
</gene>
<comment type="similarity">
    <text evidence="1 6">Belongs to the universal ribosomal protein uL13 family.</text>
</comment>
<dbReference type="InterPro" id="IPR005755">
    <property type="entry name" value="Ribosomal_uL13_euk/arc"/>
</dbReference>
<dbReference type="GO" id="GO:0017148">
    <property type="term" value="P:negative regulation of translation"/>
    <property type="evidence" value="ECO:0007669"/>
    <property type="project" value="TreeGrafter"/>
</dbReference>
<name>A0A6P6Y7S4_DERPT</name>
<evidence type="ECO:0000256" key="1">
    <source>
        <dbReference type="ARBA" id="ARBA00006227"/>
    </source>
</evidence>
<evidence type="ECO:0000256" key="2">
    <source>
        <dbReference type="ARBA" id="ARBA00022980"/>
    </source>
</evidence>
<dbReference type="Proteomes" id="UP000515146">
    <property type="component" value="Unplaced"/>
</dbReference>
<keyword evidence="7" id="KW-1185">Reference proteome</keyword>
<dbReference type="NCBIfam" id="TIGR01077">
    <property type="entry name" value="L13_A_E"/>
    <property type="match status" value="1"/>
</dbReference>